<proteinExistence type="predicted"/>
<feature type="transmembrane region" description="Helical" evidence="8">
    <location>
        <begin position="204"/>
        <end position="227"/>
    </location>
</feature>
<evidence type="ECO:0000256" key="4">
    <source>
        <dbReference type="ARBA" id="ARBA00023040"/>
    </source>
</evidence>
<dbReference type="AlphaFoldDB" id="A0AAV6ZQP9"/>
<feature type="domain" description="G-protein coupled receptors family 1 profile" evidence="9">
    <location>
        <begin position="59"/>
        <end position="320"/>
    </location>
</feature>
<evidence type="ECO:0000256" key="5">
    <source>
        <dbReference type="ARBA" id="ARBA00023136"/>
    </source>
</evidence>
<gene>
    <name evidence="10" type="ORF">GDO81_004209</name>
</gene>
<evidence type="ECO:0000256" key="8">
    <source>
        <dbReference type="SAM" id="Phobius"/>
    </source>
</evidence>
<feature type="transmembrane region" description="Helical" evidence="8">
    <location>
        <begin position="265"/>
        <end position="289"/>
    </location>
</feature>
<keyword evidence="7" id="KW-0807">Transducer</keyword>
<evidence type="ECO:0000259" key="9">
    <source>
        <dbReference type="PROSITE" id="PS50262"/>
    </source>
</evidence>
<evidence type="ECO:0000256" key="2">
    <source>
        <dbReference type="ARBA" id="ARBA00022692"/>
    </source>
</evidence>
<evidence type="ECO:0000256" key="3">
    <source>
        <dbReference type="ARBA" id="ARBA00022989"/>
    </source>
</evidence>
<dbReference type="PANTHER" id="PTHR45695">
    <property type="entry name" value="LEUCOKININ RECEPTOR-RELATED"/>
    <property type="match status" value="1"/>
</dbReference>
<dbReference type="InterPro" id="IPR000276">
    <property type="entry name" value="GPCR_Rhodpsn"/>
</dbReference>
<name>A0AAV6ZQP9_ENGPU</name>
<keyword evidence="2 8" id="KW-0812">Transmembrane</keyword>
<evidence type="ECO:0000256" key="6">
    <source>
        <dbReference type="ARBA" id="ARBA00023170"/>
    </source>
</evidence>
<feature type="transmembrane region" description="Helical" evidence="8">
    <location>
        <begin position="47"/>
        <end position="68"/>
    </location>
</feature>
<feature type="transmembrane region" description="Helical" evidence="8">
    <location>
        <begin position="115"/>
        <end position="134"/>
    </location>
</feature>
<accession>A0AAV6ZQP9</accession>
<keyword evidence="5 8" id="KW-0472">Membrane</keyword>
<sequence>MAAGSSPLSTMGYLLLSCQFEEQCNFTYFNFYSEFDKTLVVKVVETILLSIVFLFSCFVNISAIFLLVRKKKVVTANCFVLNLFCSDLLFISMIPLILVIRWSEVWILGDFFCHLLFYVICLSGCVILISLSAVSLERMICIMKVSQATTCNVKVVTVGIVTIWSFSAMTALPMCLFFKVITQRVNNKDVQVCTLVWPTITEEIAWDISFIVLDFLIPGLSIIVSYTKIYKITKEIRERMIRSTAYSEVHQYRVSKRDYRLFRTLFILMISFFVMWTPVFIIVLLLLLHNLKENFILSPTVFFWITLFTFCNSIVNPILYNINLLRQKWWRVVFCGNSEDIVDTDTTTKRNGNQNASTDSK</sequence>
<feature type="transmembrane region" description="Helical" evidence="8">
    <location>
        <begin position="155"/>
        <end position="181"/>
    </location>
</feature>
<evidence type="ECO:0000256" key="1">
    <source>
        <dbReference type="ARBA" id="ARBA00004141"/>
    </source>
</evidence>
<dbReference type="PRINTS" id="PR00237">
    <property type="entry name" value="GPCRRHODOPSN"/>
</dbReference>
<comment type="caution">
    <text evidence="10">The sequence shown here is derived from an EMBL/GenBank/DDBJ whole genome shotgun (WGS) entry which is preliminary data.</text>
</comment>
<protein>
    <recommendedName>
        <fullName evidence="9">G-protein coupled receptors family 1 profile domain-containing protein</fullName>
    </recommendedName>
</protein>
<dbReference type="Proteomes" id="UP000824782">
    <property type="component" value="Unassembled WGS sequence"/>
</dbReference>
<reference evidence="10" key="1">
    <citation type="thesis" date="2020" institute="ProQuest LLC" country="789 East Eisenhower Parkway, Ann Arbor, MI, USA">
        <title>Comparative Genomics and Chromosome Evolution.</title>
        <authorList>
            <person name="Mudd A.B."/>
        </authorList>
    </citation>
    <scope>NUCLEOTIDE SEQUENCE</scope>
    <source>
        <strain evidence="10">237g6f4</strain>
        <tissue evidence="10">Blood</tissue>
    </source>
</reference>
<keyword evidence="6" id="KW-0675">Receptor</keyword>
<dbReference type="GO" id="GO:0005886">
    <property type="term" value="C:plasma membrane"/>
    <property type="evidence" value="ECO:0007669"/>
    <property type="project" value="TreeGrafter"/>
</dbReference>
<evidence type="ECO:0000313" key="11">
    <source>
        <dbReference type="Proteomes" id="UP000824782"/>
    </source>
</evidence>
<feature type="transmembrane region" description="Helical" evidence="8">
    <location>
        <begin position="80"/>
        <end position="103"/>
    </location>
</feature>
<evidence type="ECO:0000313" key="10">
    <source>
        <dbReference type="EMBL" id="KAG8551664.1"/>
    </source>
</evidence>
<dbReference type="SUPFAM" id="SSF81321">
    <property type="entry name" value="Family A G protein-coupled receptor-like"/>
    <property type="match status" value="1"/>
</dbReference>
<keyword evidence="11" id="KW-1185">Reference proteome</keyword>
<dbReference type="Gene3D" id="1.20.1070.10">
    <property type="entry name" value="Rhodopsin 7-helix transmembrane proteins"/>
    <property type="match status" value="1"/>
</dbReference>
<keyword evidence="4" id="KW-0297">G-protein coupled receptor</keyword>
<keyword evidence="3 8" id="KW-1133">Transmembrane helix</keyword>
<dbReference type="CDD" id="cd00637">
    <property type="entry name" value="7tm_classA_rhodopsin-like"/>
    <property type="match status" value="1"/>
</dbReference>
<organism evidence="10 11">
    <name type="scientific">Engystomops pustulosus</name>
    <name type="common">Tungara frog</name>
    <name type="synonym">Physalaemus pustulosus</name>
    <dbReference type="NCBI Taxonomy" id="76066"/>
    <lineage>
        <taxon>Eukaryota</taxon>
        <taxon>Metazoa</taxon>
        <taxon>Chordata</taxon>
        <taxon>Craniata</taxon>
        <taxon>Vertebrata</taxon>
        <taxon>Euteleostomi</taxon>
        <taxon>Amphibia</taxon>
        <taxon>Batrachia</taxon>
        <taxon>Anura</taxon>
        <taxon>Neobatrachia</taxon>
        <taxon>Hyloidea</taxon>
        <taxon>Leptodactylidae</taxon>
        <taxon>Leiuperinae</taxon>
        <taxon>Engystomops</taxon>
    </lineage>
</organism>
<dbReference type="InterPro" id="IPR017452">
    <property type="entry name" value="GPCR_Rhodpsn_7TM"/>
</dbReference>
<dbReference type="PROSITE" id="PS50262">
    <property type="entry name" value="G_PROTEIN_RECEP_F1_2"/>
    <property type="match status" value="1"/>
</dbReference>
<comment type="subcellular location">
    <subcellularLocation>
        <location evidence="1">Membrane</location>
        <topology evidence="1">Multi-pass membrane protein</topology>
    </subcellularLocation>
</comment>
<dbReference type="PANTHER" id="PTHR45695:SF37">
    <property type="entry name" value="FREE FATTY ACID RECEPTOR 4-LIKE"/>
    <property type="match status" value="1"/>
</dbReference>
<dbReference type="EMBL" id="WNYA01000011">
    <property type="protein sequence ID" value="KAG8551664.1"/>
    <property type="molecule type" value="Genomic_DNA"/>
</dbReference>
<dbReference type="GO" id="GO:0004930">
    <property type="term" value="F:G protein-coupled receptor activity"/>
    <property type="evidence" value="ECO:0007669"/>
    <property type="project" value="UniProtKB-KW"/>
</dbReference>
<dbReference type="Pfam" id="PF00001">
    <property type="entry name" value="7tm_1"/>
    <property type="match status" value="1"/>
</dbReference>
<evidence type="ECO:0000256" key="7">
    <source>
        <dbReference type="ARBA" id="ARBA00023224"/>
    </source>
</evidence>
<feature type="transmembrane region" description="Helical" evidence="8">
    <location>
        <begin position="301"/>
        <end position="322"/>
    </location>
</feature>